<gene>
    <name evidence="3" type="ORF">AZF04_10705</name>
</gene>
<comment type="caution">
    <text evidence="3">The sequence shown here is derived from an EMBL/GenBank/DDBJ whole genome shotgun (WGS) entry which is preliminary data.</text>
</comment>
<accession>A0A161PYL4</accession>
<dbReference type="PANTHER" id="PTHR46401">
    <property type="entry name" value="GLYCOSYLTRANSFERASE WBBK-RELATED"/>
    <property type="match status" value="1"/>
</dbReference>
<dbReference type="Pfam" id="PF00534">
    <property type="entry name" value="Glycos_transf_1"/>
    <property type="match status" value="1"/>
</dbReference>
<dbReference type="STRING" id="519424.AZF04_10705"/>
<dbReference type="OrthoDB" id="9813638at2"/>
<dbReference type="GO" id="GO:0016757">
    <property type="term" value="F:glycosyltransferase activity"/>
    <property type="evidence" value="ECO:0007669"/>
    <property type="project" value="InterPro"/>
</dbReference>
<dbReference type="InterPro" id="IPR001296">
    <property type="entry name" value="Glyco_trans_1"/>
</dbReference>
<dbReference type="PANTHER" id="PTHR46401:SF2">
    <property type="entry name" value="GLYCOSYLTRANSFERASE WBBK-RELATED"/>
    <property type="match status" value="1"/>
</dbReference>
<dbReference type="CDD" id="cd03811">
    <property type="entry name" value="GT4_GT28_WabH-like"/>
    <property type="match status" value="1"/>
</dbReference>
<protein>
    <submittedName>
        <fullName evidence="3">Glycosyltransferase</fullName>
    </submittedName>
</protein>
<evidence type="ECO:0000256" key="1">
    <source>
        <dbReference type="ARBA" id="ARBA00022679"/>
    </source>
</evidence>
<dbReference type="Proteomes" id="UP000075806">
    <property type="component" value="Unassembled WGS sequence"/>
</dbReference>
<evidence type="ECO:0000259" key="2">
    <source>
        <dbReference type="Pfam" id="PF00534"/>
    </source>
</evidence>
<proteinExistence type="predicted"/>
<dbReference type="Gene3D" id="3.40.50.2000">
    <property type="entry name" value="Glycogen Phosphorylase B"/>
    <property type="match status" value="2"/>
</dbReference>
<sequence>MKKNLLFVMNNLHCGGAEKALISLLENIDYQRFSVDLLLFKKDGLFLRNVTKEVQILKEPNAFSFFDQPITSALSKAFKYKQWKLICSRLLAGMVFKTESNPAKCEQKVWKYLSKNMECLEKEYDVAIGYLEKNPTYFVIEKVKARKKIGYIHNDYLKLGMDPKIDTAFFRQLDYIVTVSEECAKVLQHVFPEQQKKIKVLYNIVSPPTIQKLANEKIEMVKAEKTLISIGRLTEQKGYDLAILACEQLVKKGLSIKWYVVGEGEKRKELEQMIRDKQLQKHFILLGLKENPYPYVEAADIFVQTSRFEGKSISIDEAKVLQKPILVTNFSTVNDQIQHKENGYIVEMNPNAICLGLEELFENEKLRTHLVSQLANQSFQTEVEMNKFYHLFEVG</sequence>
<dbReference type="EMBL" id="LTAO01000036">
    <property type="protein sequence ID" value="KYG27654.1"/>
    <property type="molecule type" value="Genomic_DNA"/>
</dbReference>
<name>A0A161PYL4_9BACI</name>
<reference evidence="3" key="1">
    <citation type="submission" date="2016-02" db="EMBL/GenBank/DDBJ databases">
        <title>Genome sequence of Bacillus trypoxylicola KCTC 13244(T).</title>
        <authorList>
            <person name="Jeong H."/>
            <person name="Park S.-H."/>
            <person name="Choi S.-K."/>
        </authorList>
    </citation>
    <scope>NUCLEOTIDE SEQUENCE [LARGE SCALE GENOMIC DNA]</scope>
    <source>
        <strain evidence="3">KCTC 13244</strain>
    </source>
</reference>
<keyword evidence="4" id="KW-1185">Reference proteome</keyword>
<organism evidence="3 4">
    <name type="scientific">Alkalihalobacillus trypoxylicola</name>
    <dbReference type="NCBI Taxonomy" id="519424"/>
    <lineage>
        <taxon>Bacteria</taxon>
        <taxon>Bacillati</taxon>
        <taxon>Bacillota</taxon>
        <taxon>Bacilli</taxon>
        <taxon>Bacillales</taxon>
        <taxon>Bacillaceae</taxon>
        <taxon>Alkalihalobacillus</taxon>
    </lineage>
</organism>
<keyword evidence="1 3" id="KW-0808">Transferase</keyword>
<evidence type="ECO:0000313" key="3">
    <source>
        <dbReference type="EMBL" id="KYG27654.1"/>
    </source>
</evidence>
<dbReference type="SUPFAM" id="SSF53756">
    <property type="entry name" value="UDP-Glycosyltransferase/glycogen phosphorylase"/>
    <property type="match status" value="1"/>
</dbReference>
<dbReference type="RefSeq" id="WP_061949784.1">
    <property type="nucleotide sequence ID" value="NZ_LTAO01000036.1"/>
</dbReference>
<evidence type="ECO:0000313" key="4">
    <source>
        <dbReference type="Proteomes" id="UP000075806"/>
    </source>
</evidence>
<feature type="domain" description="Glycosyl transferase family 1" evidence="2">
    <location>
        <begin position="217"/>
        <end position="372"/>
    </location>
</feature>
<dbReference type="AlphaFoldDB" id="A0A161PYL4"/>